<proteinExistence type="predicted"/>
<reference evidence="1" key="1">
    <citation type="journal article" date="2020" name="Stud. Mycol.">
        <title>101 Dothideomycetes genomes: a test case for predicting lifestyles and emergence of pathogens.</title>
        <authorList>
            <person name="Haridas S."/>
            <person name="Albert R."/>
            <person name="Binder M."/>
            <person name="Bloem J."/>
            <person name="Labutti K."/>
            <person name="Salamov A."/>
            <person name="Andreopoulos B."/>
            <person name="Baker S."/>
            <person name="Barry K."/>
            <person name="Bills G."/>
            <person name="Bluhm B."/>
            <person name="Cannon C."/>
            <person name="Castanera R."/>
            <person name="Culley D."/>
            <person name="Daum C."/>
            <person name="Ezra D."/>
            <person name="Gonzalez J."/>
            <person name="Henrissat B."/>
            <person name="Kuo A."/>
            <person name="Liang C."/>
            <person name="Lipzen A."/>
            <person name="Lutzoni F."/>
            <person name="Magnuson J."/>
            <person name="Mondo S."/>
            <person name="Nolan M."/>
            <person name="Ohm R."/>
            <person name="Pangilinan J."/>
            <person name="Park H.-J."/>
            <person name="Ramirez L."/>
            <person name="Alfaro M."/>
            <person name="Sun H."/>
            <person name="Tritt A."/>
            <person name="Yoshinaga Y."/>
            <person name="Zwiers L.-H."/>
            <person name="Turgeon B."/>
            <person name="Goodwin S."/>
            <person name="Spatafora J."/>
            <person name="Crous P."/>
            <person name="Grigoriev I."/>
        </authorList>
    </citation>
    <scope>NUCLEOTIDE SEQUENCE</scope>
    <source>
        <strain evidence="1">CBS 675.92</strain>
    </source>
</reference>
<evidence type="ECO:0000313" key="2">
    <source>
        <dbReference type="Proteomes" id="UP000800035"/>
    </source>
</evidence>
<gene>
    <name evidence="1" type="ORF">CC80DRAFT_553625</name>
</gene>
<sequence length="562" mass="64087">MATLTDLPNEMLSTIARNLQDNVESLHGGYNVSTNSTLFFDSEDCRHPDSDLASLCLVSKRVYPAAAETLYRWPKIPSSTKPVDGSSEVDRKTPLVCLVRTLLERPHFREFIKGIKLLVLPRDAHDSPAIPAKPIFCGTPACFCANTKFFAMLRQVLTREEMRLWVTTRFRSHLATRHPRAVRYNFWQHWMRLLRQGNEPALIGILMLILPELQHLSLRSHAGKRSDSDDEIWGSAEETGIFWDLFDQQVALGAGPFYRPTFLPAFLNLTSLTVNFVLPWSVICLPTLTTLEYEIKDETEDGLFNWAAPHLPISQKPAPVIKTLILNVDICNLGVQDIIQYIPLLLMELTSLHELHFRIFSVPETNYAGANADSDLDLDGFLTRINPSCQELVIDESNVRSDCLFWIRPLAAASYLSFPSLRRLVLPQSMLFEMYDDNLGPLPAPLDTLEVIDSTRALHGWAWRLVNNHFVIPNLNRVVLWCDKNGDVFHPADENLRDVPEWYDWSTGVDPVMVEQQQGLAAAFDEDWKPFDWVGAEVWEVVRAMGAEVVERRRVRGWRALQ</sequence>
<keyword evidence="2" id="KW-1185">Reference proteome</keyword>
<organism evidence="1 2">
    <name type="scientific">Byssothecium circinans</name>
    <dbReference type="NCBI Taxonomy" id="147558"/>
    <lineage>
        <taxon>Eukaryota</taxon>
        <taxon>Fungi</taxon>
        <taxon>Dikarya</taxon>
        <taxon>Ascomycota</taxon>
        <taxon>Pezizomycotina</taxon>
        <taxon>Dothideomycetes</taxon>
        <taxon>Pleosporomycetidae</taxon>
        <taxon>Pleosporales</taxon>
        <taxon>Massarineae</taxon>
        <taxon>Massarinaceae</taxon>
        <taxon>Byssothecium</taxon>
    </lineage>
</organism>
<accession>A0A6A5TK83</accession>
<protein>
    <submittedName>
        <fullName evidence="1">Uncharacterized protein</fullName>
    </submittedName>
</protein>
<name>A0A6A5TK83_9PLEO</name>
<dbReference type="OrthoDB" id="3750626at2759"/>
<dbReference type="AlphaFoldDB" id="A0A6A5TK83"/>
<dbReference type="Proteomes" id="UP000800035">
    <property type="component" value="Unassembled WGS sequence"/>
</dbReference>
<evidence type="ECO:0000313" key="1">
    <source>
        <dbReference type="EMBL" id="KAF1951246.1"/>
    </source>
</evidence>
<dbReference type="EMBL" id="ML977019">
    <property type="protein sequence ID" value="KAF1951246.1"/>
    <property type="molecule type" value="Genomic_DNA"/>
</dbReference>